<keyword evidence="9" id="KW-1133">Transmembrane helix</keyword>
<evidence type="ECO:0000256" key="3">
    <source>
        <dbReference type="ARBA" id="ARBA00022553"/>
    </source>
</evidence>
<protein>
    <recommendedName>
        <fullName evidence="2">histidine kinase</fullName>
        <ecNumber evidence="2">2.7.13.3</ecNumber>
    </recommendedName>
</protein>
<feature type="domain" description="Signal transduction histidine kinase subgroup 3 dimerisation and phosphoacceptor" evidence="10">
    <location>
        <begin position="224"/>
        <end position="291"/>
    </location>
</feature>
<evidence type="ECO:0000259" key="10">
    <source>
        <dbReference type="Pfam" id="PF07730"/>
    </source>
</evidence>
<evidence type="ECO:0000256" key="9">
    <source>
        <dbReference type="SAM" id="Phobius"/>
    </source>
</evidence>
<keyword evidence="4" id="KW-0808">Transferase</keyword>
<keyword evidence="3" id="KW-0597">Phosphoprotein</keyword>
<feature type="transmembrane region" description="Helical" evidence="9">
    <location>
        <begin position="40"/>
        <end position="60"/>
    </location>
</feature>
<dbReference type="InterPro" id="IPR025828">
    <property type="entry name" value="Put_sensor_dom"/>
</dbReference>
<keyword evidence="7" id="KW-0067">ATP-binding</keyword>
<dbReference type="GO" id="GO:0046983">
    <property type="term" value="F:protein dimerization activity"/>
    <property type="evidence" value="ECO:0007669"/>
    <property type="project" value="InterPro"/>
</dbReference>
<feature type="transmembrane region" description="Helical" evidence="9">
    <location>
        <begin position="115"/>
        <end position="142"/>
    </location>
</feature>
<dbReference type="Pfam" id="PF13796">
    <property type="entry name" value="Sensor"/>
    <property type="match status" value="1"/>
</dbReference>
<evidence type="ECO:0000256" key="6">
    <source>
        <dbReference type="ARBA" id="ARBA00022777"/>
    </source>
</evidence>
<keyword evidence="9" id="KW-0472">Membrane</keyword>
<feature type="transmembrane region" description="Helical" evidence="9">
    <location>
        <begin position="162"/>
        <end position="180"/>
    </location>
</feature>
<keyword evidence="8" id="KW-0902">Two-component regulatory system</keyword>
<feature type="transmembrane region" description="Helical" evidence="9">
    <location>
        <begin position="16"/>
        <end position="34"/>
    </location>
</feature>
<gene>
    <name evidence="12" type="ORF">DFJ66_4022</name>
</gene>
<accession>A0A495X9S7</accession>
<dbReference type="Pfam" id="PF07730">
    <property type="entry name" value="HisKA_3"/>
    <property type="match status" value="1"/>
</dbReference>
<dbReference type="CDD" id="cd16917">
    <property type="entry name" value="HATPase_UhpB-NarQ-NarX-like"/>
    <property type="match status" value="1"/>
</dbReference>
<comment type="caution">
    <text evidence="12">The sequence shown here is derived from an EMBL/GenBank/DDBJ whole genome shotgun (WGS) entry which is preliminary data.</text>
</comment>
<dbReference type="GO" id="GO:0000155">
    <property type="term" value="F:phosphorelay sensor kinase activity"/>
    <property type="evidence" value="ECO:0007669"/>
    <property type="project" value="InterPro"/>
</dbReference>
<dbReference type="SUPFAM" id="SSF55874">
    <property type="entry name" value="ATPase domain of HSP90 chaperone/DNA topoisomerase II/histidine kinase"/>
    <property type="match status" value="1"/>
</dbReference>
<dbReference type="InterPro" id="IPR011712">
    <property type="entry name" value="Sig_transdc_His_kin_sub3_dim/P"/>
</dbReference>
<dbReference type="Gene3D" id="1.20.5.1930">
    <property type="match status" value="1"/>
</dbReference>
<comment type="catalytic activity">
    <reaction evidence="1">
        <text>ATP + protein L-histidine = ADP + protein N-phospho-L-histidine.</text>
        <dbReference type="EC" id="2.7.13.3"/>
    </reaction>
</comment>
<reference evidence="12 13" key="1">
    <citation type="submission" date="2018-10" db="EMBL/GenBank/DDBJ databases">
        <title>Sequencing the genomes of 1000 actinobacteria strains.</title>
        <authorList>
            <person name="Klenk H.-P."/>
        </authorList>
    </citation>
    <scope>NUCLEOTIDE SEQUENCE [LARGE SCALE GENOMIC DNA]</scope>
    <source>
        <strain evidence="12 13">DSM 43911</strain>
    </source>
</reference>
<dbReference type="GO" id="GO:0016020">
    <property type="term" value="C:membrane"/>
    <property type="evidence" value="ECO:0007669"/>
    <property type="project" value="InterPro"/>
</dbReference>
<dbReference type="InterPro" id="IPR036890">
    <property type="entry name" value="HATPase_C_sf"/>
</dbReference>
<evidence type="ECO:0000256" key="2">
    <source>
        <dbReference type="ARBA" id="ARBA00012438"/>
    </source>
</evidence>
<organism evidence="12 13">
    <name type="scientific">Saccharothrix variisporea</name>
    <dbReference type="NCBI Taxonomy" id="543527"/>
    <lineage>
        <taxon>Bacteria</taxon>
        <taxon>Bacillati</taxon>
        <taxon>Actinomycetota</taxon>
        <taxon>Actinomycetes</taxon>
        <taxon>Pseudonocardiales</taxon>
        <taxon>Pseudonocardiaceae</taxon>
        <taxon>Saccharothrix</taxon>
    </lineage>
</organism>
<dbReference type="RefSeq" id="WP_121223158.1">
    <property type="nucleotide sequence ID" value="NZ_JBIUBA010000029.1"/>
</dbReference>
<sequence length="426" mass="45527">MTDHDLVRGAASRLRTAGLAFARVPMCLIGLPLIPLQLYTYPLILVTVGVPMLLLTTALARRYTTFHRWWAGKVLGEPIPLPYRKPANRGPMTRVRTIATDPATWRDMAFLPLNAIVGVLCGVLPVALWLGGLTGLLSPLIWLAGGTDLEFNGLDPATPGSWFLAPLLGALYLLLAWWATERIVRVHAVFVRKMLAPSATEALTHRVQELADSRADTVDAQAAELRRIERDLHDGAQARLVALGMSLGMAEELLARDPEAARDLLSEARQSSSLALAELRDLVRGIHPPVLADRGLEGALKALALAHPLPVEVDVVLPGRPEAPVESAAYFAVAETLTNVAKHSGATSAWVRVRHENGRLALMIGDNGRGGAEPTENGGLRGIERRLGAFDGTLGIASPMGGPTIVTMELPCALSSEKTSSSSGTA</sequence>
<dbReference type="EMBL" id="RBXR01000001">
    <property type="protein sequence ID" value="RKT70752.1"/>
    <property type="molecule type" value="Genomic_DNA"/>
</dbReference>
<dbReference type="Proteomes" id="UP000272729">
    <property type="component" value="Unassembled WGS sequence"/>
</dbReference>
<keyword evidence="9" id="KW-0812">Transmembrane</keyword>
<keyword evidence="13" id="KW-1185">Reference proteome</keyword>
<evidence type="ECO:0000313" key="12">
    <source>
        <dbReference type="EMBL" id="RKT70752.1"/>
    </source>
</evidence>
<evidence type="ECO:0000256" key="1">
    <source>
        <dbReference type="ARBA" id="ARBA00000085"/>
    </source>
</evidence>
<dbReference type="InterPro" id="IPR050482">
    <property type="entry name" value="Sensor_HK_TwoCompSys"/>
</dbReference>
<dbReference type="PANTHER" id="PTHR24421:SF10">
    <property type="entry name" value="NITRATE_NITRITE SENSOR PROTEIN NARQ"/>
    <property type="match status" value="1"/>
</dbReference>
<dbReference type="Gene3D" id="3.30.565.10">
    <property type="entry name" value="Histidine kinase-like ATPase, C-terminal domain"/>
    <property type="match status" value="1"/>
</dbReference>
<evidence type="ECO:0000256" key="4">
    <source>
        <dbReference type="ARBA" id="ARBA00022679"/>
    </source>
</evidence>
<dbReference type="AlphaFoldDB" id="A0A495X9S7"/>
<name>A0A495X9S7_9PSEU</name>
<evidence type="ECO:0000256" key="8">
    <source>
        <dbReference type="ARBA" id="ARBA00023012"/>
    </source>
</evidence>
<evidence type="ECO:0000256" key="7">
    <source>
        <dbReference type="ARBA" id="ARBA00022840"/>
    </source>
</evidence>
<evidence type="ECO:0000256" key="5">
    <source>
        <dbReference type="ARBA" id="ARBA00022741"/>
    </source>
</evidence>
<dbReference type="EC" id="2.7.13.3" evidence="2"/>
<dbReference type="OrthoDB" id="5241729at2"/>
<keyword evidence="5" id="KW-0547">Nucleotide-binding</keyword>
<dbReference type="PANTHER" id="PTHR24421">
    <property type="entry name" value="NITRATE/NITRITE SENSOR PROTEIN NARX-RELATED"/>
    <property type="match status" value="1"/>
</dbReference>
<evidence type="ECO:0000313" key="13">
    <source>
        <dbReference type="Proteomes" id="UP000272729"/>
    </source>
</evidence>
<proteinExistence type="predicted"/>
<evidence type="ECO:0000259" key="11">
    <source>
        <dbReference type="Pfam" id="PF13796"/>
    </source>
</evidence>
<keyword evidence="6 12" id="KW-0418">Kinase</keyword>
<feature type="domain" description="Putative sensor" evidence="11">
    <location>
        <begin position="41"/>
        <end position="195"/>
    </location>
</feature>
<dbReference type="GO" id="GO:0005524">
    <property type="term" value="F:ATP binding"/>
    <property type="evidence" value="ECO:0007669"/>
    <property type="project" value="UniProtKB-KW"/>
</dbReference>